<dbReference type="EMBL" id="PGXC01000001">
    <property type="protein sequence ID" value="PKK92200.1"/>
    <property type="molecule type" value="Genomic_DNA"/>
</dbReference>
<keyword evidence="1" id="KW-0472">Membrane</keyword>
<keyword evidence="1" id="KW-1133">Transmembrane helix</keyword>
<proteinExistence type="predicted"/>
<evidence type="ECO:0000256" key="1">
    <source>
        <dbReference type="SAM" id="Phobius"/>
    </source>
</evidence>
<name>A0A2N1PV31_9BACT</name>
<keyword evidence="1" id="KW-0812">Transmembrane</keyword>
<dbReference type="InterPro" id="IPR019734">
    <property type="entry name" value="TPR_rpt"/>
</dbReference>
<feature type="transmembrane region" description="Helical" evidence="1">
    <location>
        <begin position="21"/>
        <end position="38"/>
    </location>
</feature>
<dbReference type="Gene3D" id="1.25.40.10">
    <property type="entry name" value="Tetratricopeptide repeat domain"/>
    <property type="match status" value="1"/>
</dbReference>
<organism evidence="2 3">
    <name type="scientific">Candidatus Wallbacteria bacterium HGW-Wallbacteria-1</name>
    <dbReference type="NCBI Taxonomy" id="2013854"/>
    <lineage>
        <taxon>Bacteria</taxon>
        <taxon>Candidatus Walliibacteriota</taxon>
    </lineage>
</organism>
<sequence length="357" mass="40061">MTVHGRLDWNWFKFSCFRRSVGFWALSVLVFSVFLLSLPSQGAGDGDYVMTSLFSVRKPQNWEIRQRTPVQMKIGDPSDEYRFCGVSLEELDGAVDDEEQFLKTLIARLTDEYAEMFTGFVAGLASIGKKGEYLCLDLPFRFSSSGSGTSAHLQVRQWNFIKGPFLVTIMGSSGDSSSGTDEWEFMKSIFDSFSFSSHGSTFLKGYERYRLSDFEGAVLLYRRAIDRNGEIAAYHYNLGLALQAWKGFELISESSAAFAAAASIDNNHIPALNQLAICHGAVGDEGRALEIIEDALERDPGNRESLKNRCKILINMKRGTQALQRAGEYLVIYPEDAEMKDIWNSLTELKNRASNEK</sequence>
<accession>A0A2N1PV31</accession>
<dbReference type="Proteomes" id="UP000233256">
    <property type="component" value="Unassembled WGS sequence"/>
</dbReference>
<reference evidence="2 3" key="1">
    <citation type="journal article" date="2017" name="ISME J.">
        <title>Potential for microbial H2 and metal transformations associated with novel bacteria and archaea in deep terrestrial subsurface sediments.</title>
        <authorList>
            <person name="Hernsdorf A.W."/>
            <person name="Amano Y."/>
            <person name="Miyakawa K."/>
            <person name="Ise K."/>
            <person name="Suzuki Y."/>
            <person name="Anantharaman K."/>
            <person name="Probst A."/>
            <person name="Burstein D."/>
            <person name="Thomas B.C."/>
            <person name="Banfield J.F."/>
        </authorList>
    </citation>
    <scope>NUCLEOTIDE SEQUENCE [LARGE SCALE GENOMIC DNA]</scope>
    <source>
        <strain evidence="2">HGW-Wallbacteria-1</strain>
    </source>
</reference>
<evidence type="ECO:0000313" key="3">
    <source>
        <dbReference type="Proteomes" id="UP000233256"/>
    </source>
</evidence>
<dbReference type="SUPFAM" id="SSF48452">
    <property type="entry name" value="TPR-like"/>
    <property type="match status" value="1"/>
</dbReference>
<dbReference type="InterPro" id="IPR011990">
    <property type="entry name" value="TPR-like_helical_dom_sf"/>
</dbReference>
<comment type="caution">
    <text evidence="2">The sequence shown here is derived from an EMBL/GenBank/DDBJ whole genome shotgun (WGS) entry which is preliminary data.</text>
</comment>
<evidence type="ECO:0000313" key="2">
    <source>
        <dbReference type="EMBL" id="PKK92200.1"/>
    </source>
</evidence>
<dbReference type="AlphaFoldDB" id="A0A2N1PV31"/>
<dbReference type="SMART" id="SM00028">
    <property type="entry name" value="TPR"/>
    <property type="match status" value="2"/>
</dbReference>
<protein>
    <submittedName>
        <fullName evidence="2">Uncharacterized protein</fullName>
    </submittedName>
</protein>
<gene>
    <name evidence="2" type="ORF">CVV64_01965</name>
</gene>